<dbReference type="Proteomes" id="UP000185812">
    <property type="component" value="Unassembled WGS sequence"/>
</dbReference>
<protein>
    <recommendedName>
        <fullName evidence="3 9">Flagellar biosynthetic protein FliR</fullName>
    </recommendedName>
</protein>
<evidence type="ECO:0000256" key="7">
    <source>
        <dbReference type="ARBA" id="ARBA00023136"/>
    </source>
</evidence>
<dbReference type="InterPro" id="IPR002010">
    <property type="entry name" value="T3SS_IM_R"/>
</dbReference>
<evidence type="ECO:0000256" key="9">
    <source>
        <dbReference type="NCBIfam" id="TIGR01400"/>
    </source>
</evidence>
<dbReference type="OrthoDB" id="9807748at2"/>
<accession>A0A1M6X539</accession>
<dbReference type="NCBIfam" id="TIGR01400">
    <property type="entry name" value="fliR"/>
    <property type="match status" value="1"/>
</dbReference>
<comment type="similarity">
    <text evidence="2 10">Belongs to the FliR/MopE/SpaR family.</text>
</comment>
<organism evidence="11 12">
    <name type="scientific">Rhodothermus profundi</name>
    <dbReference type="NCBI Taxonomy" id="633813"/>
    <lineage>
        <taxon>Bacteria</taxon>
        <taxon>Pseudomonadati</taxon>
        <taxon>Rhodothermota</taxon>
        <taxon>Rhodothermia</taxon>
        <taxon>Rhodothermales</taxon>
        <taxon>Rhodothermaceae</taxon>
        <taxon>Rhodothermus</taxon>
    </lineage>
</organism>
<evidence type="ECO:0000256" key="1">
    <source>
        <dbReference type="ARBA" id="ARBA00002578"/>
    </source>
</evidence>
<evidence type="ECO:0000256" key="8">
    <source>
        <dbReference type="ARBA" id="ARBA00023143"/>
    </source>
</evidence>
<keyword evidence="11" id="KW-0282">Flagellum</keyword>
<keyword evidence="4 10" id="KW-1003">Cell membrane</keyword>
<dbReference type="EMBL" id="FRAU01000010">
    <property type="protein sequence ID" value="SHL00905.1"/>
    <property type="molecule type" value="Genomic_DNA"/>
</dbReference>
<evidence type="ECO:0000256" key="4">
    <source>
        <dbReference type="ARBA" id="ARBA00022475"/>
    </source>
</evidence>
<comment type="function">
    <text evidence="1 10">Role in flagellar biosynthesis.</text>
</comment>
<evidence type="ECO:0000313" key="11">
    <source>
        <dbReference type="EMBL" id="SHL00905.1"/>
    </source>
</evidence>
<evidence type="ECO:0000313" key="12">
    <source>
        <dbReference type="Proteomes" id="UP000185812"/>
    </source>
</evidence>
<dbReference type="AlphaFoldDB" id="A0A1M6X539"/>
<evidence type="ECO:0000256" key="10">
    <source>
        <dbReference type="RuleBase" id="RU362071"/>
    </source>
</evidence>
<feature type="transmembrane region" description="Helical" evidence="10">
    <location>
        <begin position="176"/>
        <end position="198"/>
    </location>
</feature>
<proteinExistence type="inferred from homology"/>
<dbReference type="PANTHER" id="PTHR30065">
    <property type="entry name" value="FLAGELLAR BIOSYNTHETIC PROTEIN FLIR"/>
    <property type="match status" value="1"/>
</dbReference>
<keyword evidence="11" id="KW-0969">Cilium</keyword>
<dbReference type="GO" id="GO:0006605">
    <property type="term" value="P:protein targeting"/>
    <property type="evidence" value="ECO:0007669"/>
    <property type="project" value="UniProtKB-UniRule"/>
</dbReference>
<feature type="transmembrane region" description="Helical" evidence="10">
    <location>
        <begin position="36"/>
        <end position="54"/>
    </location>
</feature>
<feature type="transmembrane region" description="Helical" evidence="10">
    <location>
        <begin position="12"/>
        <end position="29"/>
    </location>
</feature>
<dbReference type="Pfam" id="PF01311">
    <property type="entry name" value="Bac_export_1"/>
    <property type="match status" value="1"/>
</dbReference>
<evidence type="ECO:0000256" key="2">
    <source>
        <dbReference type="ARBA" id="ARBA00009772"/>
    </source>
</evidence>
<feature type="transmembrane region" description="Helical" evidence="10">
    <location>
        <begin position="66"/>
        <end position="93"/>
    </location>
</feature>
<evidence type="ECO:0000256" key="6">
    <source>
        <dbReference type="ARBA" id="ARBA00022989"/>
    </source>
</evidence>
<dbReference type="GO" id="GO:0044780">
    <property type="term" value="P:bacterial-type flagellum assembly"/>
    <property type="evidence" value="ECO:0007669"/>
    <property type="project" value="UniProtKB-UniRule"/>
</dbReference>
<comment type="subcellular location">
    <subcellularLocation>
        <location evidence="10">Cell membrane</location>
        <topology evidence="10">Multi-pass membrane protein</topology>
    </subcellularLocation>
    <subcellularLocation>
        <location evidence="10">Bacterial flagellum basal body</location>
    </subcellularLocation>
</comment>
<dbReference type="RefSeq" id="WP_072716305.1">
    <property type="nucleotide sequence ID" value="NZ_FRAU01000010.1"/>
</dbReference>
<gene>
    <name evidence="11" type="ORF">SAMN04488087_2500</name>
</gene>
<sequence>MPLLNPEYLLRVLLVFVRISGVLLAAPFFGQLSIPVRVRVLLAVLLAYSLSGLVPGPLPPHAEHALGFIVAVALEALTGLLLGFAAHMVFWAVEMAGDLIGFQVGLHMAQVFNPLEGQATNPMGRLLSLAALMVFVLLDGHHVVLRALVESFRVVPLAGAHLAASHPLLVQWVWDFLILALRLAAPFMVTILLIDVALGIFARIVPQADLFSIALPLKLLVGLALALFYMRAFFPLMATLISNIDDELLRLLGALLPP</sequence>
<dbReference type="PRINTS" id="PR00953">
    <property type="entry name" value="TYPE3IMRPROT"/>
</dbReference>
<dbReference type="GO" id="GO:0009425">
    <property type="term" value="C:bacterial-type flagellum basal body"/>
    <property type="evidence" value="ECO:0007669"/>
    <property type="project" value="UniProtKB-SubCell"/>
</dbReference>
<name>A0A1M6X539_9BACT</name>
<reference evidence="12" key="1">
    <citation type="submission" date="2016-11" db="EMBL/GenBank/DDBJ databases">
        <authorList>
            <person name="Varghese N."/>
            <person name="Submissions S."/>
        </authorList>
    </citation>
    <scope>NUCLEOTIDE SEQUENCE [LARGE SCALE GENOMIC DNA]</scope>
    <source>
        <strain evidence="12">DSM 22212</strain>
    </source>
</reference>
<keyword evidence="8 10" id="KW-0975">Bacterial flagellum</keyword>
<keyword evidence="7 10" id="KW-0472">Membrane</keyword>
<keyword evidence="12" id="KW-1185">Reference proteome</keyword>
<feature type="transmembrane region" description="Helical" evidence="10">
    <location>
        <begin position="126"/>
        <end position="149"/>
    </location>
</feature>
<dbReference type="GO" id="GO:0005886">
    <property type="term" value="C:plasma membrane"/>
    <property type="evidence" value="ECO:0007669"/>
    <property type="project" value="UniProtKB-SubCell"/>
</dbReference>
<keyword evidence="11" id="KW-0966">Cell projection</keyword>
<keyword evidence="6 10" id="KW-1133">Transmembrane helix</keyword>
<dbReference type="InterPro" id="IPR006303">
    <property type="entry name" value="FliR"/>
</dbReference>
<evidence type="ECO:0000256" key="5">
    <source>
        <dbReference type="ARBA" id="ARBA00022692"/>
    </source>
</evidence>
<feature type="transmembrane region" description="Helical" evidence="10">
    <location>
        <begin position="210"/>
        <end position="230"/>
    </location>
</feature>
<evidence type="ECO:0000256" key="3">
    <source>
        <dbReference type="ARBA" id="ARBA00021717"/>
    </source>
</evidence>
<keyword evidence="5 10" id="KW-0812">Transmembrane</keyword>
<dbReference type="PANTHER" id="PTHR30065:SF1">
    <property type="entry name" value="SURFACE PRESENTATION OF ANTIGENS PROTEIN SPAR"/>
    <property type="match status" value="1"/>
</dbReference>
<dbReference type="STRING" id="633813.SAMN04488087_2500"/>